<feature type="compositionally biased region" description="Low complexity" evidence="1">
    <location>
        <begin position="58"/>
        <end position="78"/>
    </location>
</feature>
<name>A0ABV5MLK6_9ACTN</name>
<proteinExistence type="predicted"/>
<evidence type="ECO:0000313" key="2">
    <source>
        <dbReference type="EMBL" id="MFB9449752.1"/>
    </source>
</evidence>
<dbReference type="Pfam" id="PF13384">
    <property type="entry name" value="HTH_23"/>
    <property type="match status" value="1"/>
</dbReference>
<accession>A0ABV5MLK6</accession>
<dbReference type="RefSeq" id="WP_223100583.1">
    <property type="nucleotide sequence ID" value="NZ_CP061913.1"/>
</dbReference>
<comment type="caution">
    <text evidence="2">The sequence shown here is derived from an EMBL/GenBank/DDBJ whole genome shotgun (WGS) entry which is preliminary data.</text>
</comment>
<feature type="region of interest" description="Disordered" evidence="1">
    <location>
        <begin position="55"/>
        <end position="78"/>
    </location>
</feature>
<reference evidence="2 3" key="1">
    <citation type="submission" date="2024-09" db="EMBL/GenBank/DDBJ databases">
        <authorList>
            <person name="Sun Q."/>
            <person name="Mori K."/>
        </authorList>
    </citation>
    <scope>NUCLEOTIDE SEQUENCE [LARGE SCALE GENOMIC DNA]</scope>
    <source>
        <strain evidence="2 3">JCM 3307</strain>
    </source>
</reference>
<protein>
    <submittedName>
        <fullName evidence="2">Helix-turn-helix domain-containing protein</fullName>
    </submittedName>
</protein>
<keyword evidence="3" id="KW-1185">Reference proteome</keyword>
<evidence type="ECO:0000313" key="3">
    <source>
        <dbReference type="Proteomes" id="UP001589608"/>
    </source>
</evidence>
<evidence type="ECO:0000256" key="1">
    <source>
        <dbReference type="SAM" id="MobiDB-lite"/>
    </source>
</evidence>
<dbReference type="Proteomes" id="UP001589608">
    <property type="component" value="Unassembled WGS sequence"/>
</dbReference>
<organism evidence="2 3">
    <name type="scientific">Dactylosporangium vinaceum</name>
    <dbReference type="NCBI Taxonomy" id="53362"/>
    <lineage>
        <taxon>Bacteria</taxon>
        <taxon>Bacillati</taxon>
        <taxon>Actinomycetota</taxon>
        <taxon>Actinomycetes</taxon>
        <taxon>Micromonosporales</taxon>
        <taxon>Micromonosporaceae</taxon>
        <taxon>Dactylosporangium</taxon>
    </lineage>
</organism>
<dbReference type="EMBL" id="JBHMCA010000069">
    <property type="protein sequence ID" value="MFB9449752.1"/>
    <property type="molecule type" value="Genomic_DNA"/>
</dbReference>
<gene>
    <name evidence="2" type="ORF">ACFFTR_42315</name>
</gene>
<sequence>MSRRLDTQRRTDTPRGYTPDYWRRISRAVYDAAGRVVAYEEAGVGLDAPWRRPPLGPPLLGRRSSAGGRGNRASANGGAHADRARLAAYAVELRLAGATYRQIADAVGRSVSVVHRWLGRMPRVGGVGGIGAEVGRHAADIGTYLEEVDKRGEAS</sequence>